<evidence type="ECO:0000259" key="1">
    <source>
        <dbReference type="Pfam" id="PF13524"/>
    </source>
</evidence>
<name>A0ABZ0HP84_9HYPH</name>
<dbReference type="EC" id="2.4.-.-" evidence="2"/>
<dbReference type="Gene3D" id="3.40.50.2000">
    <property type="entry name" value="Glycogen Phosphorylase B"/>
    <property type="match status" value="2"/>
</dbReference>
<dbReference type="InterPro" id="IPR055259">
    <property type="entry name" value="YkvP/CgeB_Glyco_trans-like"/>
</dbReference>
<gene>
    <name evidence="2" type="ORF">RZS28_15045</name>
</gene>
<evidence type="ECO:0000313" key="2">
    <source>
        <dbReference type="EMBL" id="WOJ89107.1"/>
    </source>
</evidence>
<organism evidence="2 3">
    <name type="scientific">Methylocapsa polymorpha</name>
    <dbReference type="NCBI Taxonomy" id="3080828"/>
    <lineage>
        <taxon>Bacteria</taxon>
        <taxon>Pseudomonadati</taxon>
        <taxon>Pseudomonadota</taxon>
        <taxon>Alphaproteobacteria</taxon>
        <taxon>Hyphomicrobiales</taxon>
        <taxon>Beijerinckiaceae</taxon>
        <taxon>Methylocapsa</taxon>
    </lineage>
</organism>
<keyword evidence="2" id="KW-0808">Transferase</keyword>
<protein>
    <submittedName>
        <fullName evidence="2">Glycosyltransferase</fullName>
        <ecNumber evidence="2">2.4.-.-</ecNumber>
    </submittedName>
</protein>
<dbReference type="RefSeq" id="WP_407338551.1">
    <property type="nucleotide sequence ID" value="NZ_CP136862.1"/>
</dbReference>
<proteinExistence type="predicted"/>
<sequence>MAHILYIGPWAGTAEQRIRAFQRLGHEVTVVDPDSADPSIKLLDFWKFHTGALGLSWLYKNYILSKVKGEIFDFVFVDHGELIGPAAVAALKKIGKIVVNYNQDNPYVARDGRRWRLFLEALPAYDLIVSPRLSSAQAAQRVGARRVLAVKFAADEAVHRPIELTEESRARFSSQVVFVGTWFPERGPFLLRLIERGVPLRIYGERWTKAPEYEALRSHVVLGNLEGEDYVKAIRGASIAIGLLSKGNEDLHTTRSLEIPAIGTLFCAERTSDHLAMYKDGEEAVFFDGPDECADLCLALLANPERIKQIAAAGFNRVRQNGDFNEKLLAKILDAAAKPSAASCPDAAQQTLPRPLVRAGD</sequence>
<dbReference type="SUPFAM" id="SSF53756">
    <property type="entry name" value="UDP-Glycosyltransferase/glycogen phosphorylase"/>
    <property type="match status" value="1"/>
</dbReference>
<dbReference type="Proteomes" id="UP001626536">
    <property type="component" value="Chromosome"/>
</dbReference>
<keyword evidence="2" id="KW-0328">Glycosyltransferase</keyword>
<dbReference type="Pfam" id="PF13524">
    <property type="entry name" value="Glyco_trans_1_2"/>
    <property type="match status" value="1"/>
</dbReference>
<dbReference type="EMBL" id="CP136862">
    <property type="protein sequence ID" value="WOJ89107.1"/>
    <property type="molecule type" value="Genomic_DNA"/>
</dbReference>
<feature type="domain" description="Spore protein YkvP/CgeB glycosyl transferase-like" evidence="1">
    <location>
        <begin position="190"/>
        <end position="321"/>
    </location>
</feature>
<accession>A0ABZ0HP84</accession>
<reference evidence="2 3" key="1">
    <citation type="submission" date="2023-10" db="EMBL/GenBank/DDBJ databases">
        <title>Novel methanotroph of the genus Methylocapsa from a subarctic wetland.</title>
        <authorList>
            <person name="Belova S.E."/>
            <person name="Oshkin I.Y."/>
            <person name="Miroshnikov K."/>
            <person name="Dedysh S.N."/>
        </authorList>
    </citation>
    <scope>NUCLEOTIDE SEQUENCE [LARGE SCALE GENOMIC DNA]</scope>
    <source>
        <strain evidence="2 3">RX1</strain>
    </source>
</reference>
<evidence type="ECO:0000313" key="3">
    <source>
        <dbReference type="Proteomes" id="UP001626536"/>
    </source>
</evidence>
<dbReference type="GO" id="GO:0016757">
    <property type="term" value="F:glycosyltransferase activity"/>
    <property type="evidence" value="ECO:0007669"/>
    <property type="project" value="UniProtKB-KW"/>
</dbReference>
<keyword evidence="3" id="KW-1185">Reference proteome</keyword>